<dbReference type="AlphaFoldDB" id="A0A5S5CT29"/>
<organism evidence="2 3">
    <name type="scientific">Blastococcus xanthinilyticus</name>
    <dbReference type="NCBI Taxonomy" id="1564164"/>
    <lineage>
        <taxon>Bacteria</taxon>
        <taxon>Bacillati</taxon>
        <taxon>Actinomycetota</taxon>
        <taxon>Actinomycetes</taxon>
        <taxon>Geodermatophilales</taxon>
        <taxon>Geodermatophilaceae</taxon>
        <taxon>Blastococcus</taxon>
    </lineage>
</organism>
<evidence type="ECO:0000313" key="2">
    <source>
        <dbReference type="EMBL" id="TYP86765.1"/>
    </source>
</evidence>
<keyword evidence="1" id="KW-0812">Transmembrane</keyword>
<accession>A0A5S5CT29</accession>
<name>A0A5S5CT29_9ACTN</name>
<feature type="transmembrane region" description="Helical" evidence="1">
    <location>
        <begin position="72"/>
        <end position="94"/>
    </location>
</feature>
<keyword evidence="3" id="KW-1185">Reference proteome</keyword>
<dbReference type="Proteomes" id="UP000322499">
    <property type="component" value="Unassembled WGS sequence"/>
</dbReference>
<feature type="transmembrane region" description="Helical" evidence="1">
    <location>
        <begin position="215"/>
        <end position="244"/>
    </location>
</feature>
<keyword evidence="1" id="KW-1133">Transmembrane helix</keyword>
<dbReference type="EMBL" id="VNHW01000008">
    <property type="protein sequence ID" value="TYP86765.1"/>
    <property type="molecule type" value="Genomic_DNA"/>
</dbReference>
<feature type="transmembrane region" description="Helical" evidence="1">
    <location>
        <begin position="176"/>
        <end position="195"/>
    </location>
</feature>
<evidence type="ECO:0000313" key="3">
    <source>
        <dbReference type="Proteomes" id="UP000322499"/>
    </source>
</evidence>
<sequence length="249" mass="24903">MSRGVPFAAVVRSEATKFVATRSAWWCTALFVLLVGGAGWLAAATTQAAPSAGVAVSSALTGFGAGQVPLVVAGVLTMSAEFGTGLALASLTAVPRRVRLLLAKTVVVVAWAGLLAALLAASCLLAARTLTAVPGGIPLTDPDVLRQLGLQTAGAVLTAVLAVGLGALLRSAAGALGVALGLVLVLPPVLAIAGTELTVRLSRLLPAFRVGEDSFLAVATSWQTGLLVAGAWAGAAWLLGAVLLERRDV</sequence>
<gene>
    <name evidence="2" type="ORF">BD833_10850</name>
</gene>
<keyword evidence="1" id="KW-0472">Membrane</keyword>
<proteinExistence type="predicted"/>
<comment type="caution">
    <text evidence="2">The sequence shown here is derived from an EMBL/GenBank/DDBJ whole genome shotgun (WGS) entry which is preliminary data.</text>
</comment>
<feature type="transmembrane region" description="Helical" evidence="1">
    <location>
        <begin position="106"/>
        <end position="128"/>
    </location>
</feature>
<feature type="transmembrane region" description="Helical" evidence="1">
    <location>
        <begin position="148"/>
        <end position="169"/>
    </location>
</feature>
<evidence type="ECO:0000256" key="1">
    <source>
        <dbReference type="SAM" id="Phobius"/>
    </source>
</evidence>
<reference evidence="2 3" key="1">
    <citation type="submission" date="2019-07" db="EMBL/GenBank/DDBJ databases">
        <title>Genomic Encyclopedia of Archaeal and Bacterial Type Strains, Phase II (KMG-II): from individual species to whole genera.</title>
        <authorList>
            <person name="Goeker M."/>
        </authorList>
    </citation>
    <scope>NUCLEOTIDE SEQUENCE [LARGE SCALE GENOMIC DNA]</scope>
    <source>
        <strain evidence="2 3">DSM 46842</strain>
    </source>
</reference>
<evidence type="ECO:0008006" key="4">
    <source>
        <dbReference type="Google" id="ProtNLM"/>
    </source>
</evidence>
<protein>
    <recommendedName>
        <fullName evidence="4">ABC-2 type transport system permease protein</fullName>
    </recommendedName>
</protein>